<evidence type="ECO:0000256" key="1">
    <source>
        <dbReference type="SAM" id="MobiDB-lite"/>
    </source>
</evidence>
<keyword evidence="3" id="KW-1185">Reference proteome</keyword>
<feature type="region of interest" description="Disordered" evidence="1">
    <location>
        <begin position="205"/>
        <end position="231"/>
    </location>
</feature>
<dbReference type="EMBL" id="WIGN01000162">
    <property type="protein sequence ID" value="KAF6806267.1"/>
    <property type="molecule type" value="Genomic_DNA"/>
</dbReference>
<dbReference type="Proteomes" id="UP000652219">
    <property type="component" value="Unassembled WGS sequence"/>
</dbReference>
<protein>
    <submittedName>
        <fullName evidence="2">Uncharacterized protein</fullName>
    </submittedName>
</protein>
<name>A0A8H6MRB5_9PEZI</name>
<feature type="compositionally biased region" description="Polar residues" evidence="1">
    <location>
        <begin position="215"/>
        <end position="231"/>
    </location>
</feature>
<gene>
    <name evidence="2" type="ORF">CSOJ01_08926</name>
</gene>
<evidence type="ECO:0000313" key="3">
    <source>
        <dbReference type="Proteomes" id="UP000652219"/>
    </source>
</evidence>
<accession>A0A8H6MRB5</accession>
<sequence>MDRSTSSRPPRRQFDWNRPTARYLEDPRFIEAVLLDRQDNNPEESGNETLLEIFLDIPDFCRSSDYEHPIFDQFLTTSVLEKVRDGGFERPDNLSVWLHDTSHTSGLQLYNGAISLSEFIRLSKIRRPSTGGVTDANIRKIHIPNPSPETLAVLALSSSDIQIPAVKRLMLNYLTFDTAIGLRAPSNVANDFILEFHMPGYAWRSGQVPREDSRPTTNNRRLRNSTDVSFLSGTGDGDPMPGLIDMLHEFHTSICVTGWNVDNWTAVCLTDSFFDDNSDPNNGNTLHFYTKENDQFMTDAMSSGRMLADKVSVKDPREYFFLVIKYRAESMAREWQKIRFKMCERIGKYVSHSVAPTSLPTIKETSTRRDSTLATAQGESKVVQRNEEWIKKTNRLLTQLTIMLENNVRSWHEFYAQDIDQVIHQADEQMAKRIHGSITDITDSIDEMKTVLRKLKELRLRVDDLRQEVSLNPSVECLSPD</sequence>
<reference evidence="2 3" key="1">
    <citation type="journal article" date="2020" name="Phytopathology">
        <title>Genome Sequence Resources of Colletotrichum truncatum, C. plurivorum, C. musicola, and C. sojae: Four Species Pathogenic to Soybean (Glycine max).</title>
        <authorList>
            <person name="Rogerio F."/>
            <person name="Boufleur T.R."/>
            <person name="Ciampi-Guillardi M."/>
            <person name="Sukno S.A."/>
            <person name="Thon M.R."/>
            <person name="Massola Junior N.S."/>
            <person name="Baroncelli R."/>
        </authorList>
    </citation>
    <scope>NUCLEOTIDE SEQUENCE [LARGE SCALE GENOMIC DNA]</scope>
    <source>
        <strain evidence="2 3">LFN0009</strain>
    </source>
</reference>
<dbReference type="AlphaFoldDB" id="A0A8H6MRB5"/>
<evidence type="ECO:0000313" key="2">
    <source>
        <dbReference type="EMBL" id="KAF6806267.1"/>
    </source>
</evidence>
<organism evidence="2 3">
    <name type="scientific">Colletotrichum sojae</name>
    <dbReference type="NCBI Taxonomy" id="2175907"/>
    <lineage>
        <taxon>Eukaryota</taxon>
        <taxon>Fungi</taxon>
        <taxon>Dikarya</taxon>
        <taxon>Ascomycota</taxon>
        <taxon>Pezizomycotina</taxon>
        <taxon>Sordariomycetes</taxon>
        <taxon>Hypocreomycetidae</taxon>
        <taxon>Glomerellales</taxon>
        <taxon>Glomerellaceae</taxon>
        <taxon>Colletotrichum</taxon>
        <taxon>Colletotrichum orchidearum species complex</taxon>
    </lineage>
</organism>
<comment type="caution">
    <text evidence="2">The sequence shown here is derived from an EMBL/GenBank/DDBJ whole genome shotgun (WGS) entry which is preliminary data.</text>
</comment>
<proteinExistence type="predicted"/>